<keyword evidence="4" id="KW-1185">Reference proteome</keyword>
<dbReference type="OrthoDB" id="414243at2759"/>
<gene>
    <name evidence="3" type="ORF">EGW08_003459</name>
</gene>
<dbReference type="AlphaFoldDB" id="A0A433U4J5"/>
<dbReference type="SUPFAM" id="SSF52833">
    <property type="entry name" value="Thioredoxin-like"/>
    <property type="match status" value="1"/>
</dbReference>
<dbReference type="PROSITE" id="PS50404">
    <property type="entry name" value="GST_NTER"/>
    <property type="match status" value="1"/>
</dbReference>
<reference evidence="3 4" key="1">
    <citation type="submission" date="2019-01" db="EMBL/GenBank/DDBJ databases">
        <title>A draft genome assembly of the solar-powered sea slug Elysia chlorotica.</title>
        <authorList>
            <person name="Cai H."/>
            <person name="Li Q."/>
            <person name="Fang X."/>
            <person name="Li J."/>
            <person name="Curtis N.E."/>
            <person name="Altenburger A."/>
            <person name="Shibata T."/>
            <person name="Feng M."/>
            <person name="Maeda T."/>
            <person name="Schwartz J.A."/>
            <person name="Shigenobu S."/>
            <person name="Lundholm N."/>
            <person name="Nishiyama T."/>
            <person name="Yang H."/>
            <person name="Hasebe M."/>
            <person name="Li S."/>
            <person name="Pierce S.K."/>
            <person name="Wang J."/>
        </authorList>
    </citation>
    <scope>NUCLEOTIDE SEQUENCE [LARGE SCALE GENOMIC DNA]</scope>
    <source>
        <strain evidence="3">EC2010</strain>
        <tissue evidence="3">Whole organism of an adult</tissue>
    </source>
</reference>
<evidence type="ECO:0000313" key="4">
    <source>
        <dbReference type="Proteomes" id="UP000271974"/>
    </source>
</evidence>
<evidence type="ECO:0000313" key="3">
    <source>
        <dbReference type="EMBL" id="RUS88742.1"/>
    </source>
</evidence>
<feature type="non-terminal residue" evidence="3">
    <location>
        <position position="227"/>
    </location>
</feature>
<dbReference type="EMBL" id="RQTK01000074">
    <property type="protein sequence ID" value="RUS88742.1"/>
    <property type="molecule type" value="Genomic_DNA"/>
</dbReference>
<feature type="compositionally biased region" description="Acidic residues" evidence="1">
    <location>
        <begin position="80"/>
        <end position="89"/>
    </location>
</feature>
<evidence type="ECO:0000256" key="1">
    <source>
        <dbReference type="SAM" id="MobiDB-lite"/>
    </source>
</evidence>
<sequence>MMNFRNRRMSRRLHPPLEEDDNSLPFDLASNNSKTLHLGAVHPGPFVRWGHVDKSNEDPLWVVNIDPSKLVPGSEHQHQDDEEDADSGEELGHRSHARDDDAFAEFGDATGRVSSEDDPDHFLMEIKRDLDLQRQMLRLLQLAHKKARAEWAKTPFKLTGLEGRGEAEVLKVLFLVADQPLEDDRITAEQVEELKGQTPYGEFPIISKCGATFGDASAISRALATKF</sequence>
<feature type="region of interest" description="Disordered" evidence="1">
    <location>
        <begin position="67"/>
        <end position="94"/>
    </location>
</feature>
<dbReference type="InterPro" id="IPR036249">
    <property type="entry name" value="Thioredoxin-like_sf"/>
</dbReference>
<dbReference type="Gene3D" id="3.40.30.10">
    <property type="entry name" value="Glutaredoxin"/>
    <property type="match status" value="1"/>
</dbReference>
<protein>
    <recommendedName>
        <fullName evidence="2">GST N-terminal domain-containing protein</fullName>
    </recommendedName>
</protein>
<accession>A0A433U4J5</accession>
<dbReference type="Proteomes" id="UP000271974">
    <property type="component" value="Unassembled WGS sequence"/>
</dbReference>
<dbReference type="STRING" id="188477.A0A433U4J5"/>
<comment type="caution">
    <text evidence="3">The sequence shown here is derived from an EMBL/GenBank/DDBJ whole genome shotgun (WGS) entry which is preliminary data.</text>
</comment>
<feature type="domain" description="GST N-terminal" evidence="2">
    <location>
        <begin position="154"/>
        <end position="227"/>
    </location>
</feature>
<proteinExistence type="predicted"/>
<feature type="compositionally biased region" description="Basic residues" evidence="1">
    <location>
        <begin position="1"/>
        <end position="14"/>
    </location>
</feature>
<evidence type="ECO:0000259" key="2">
    <source>
        <dbReference type="PROSITE" id="PS50404"/>
    </source>
</evidence>
<organism evidence="3 4">
    <name type="scientific">Elysia chlorotica</name>
    <name type="common">Eastern emerald elysia</name>
    <name type="synonym">Sea slug</name>
    <dbReference type="NCBI Taxonomy" id="188477"/>
    <lineage>
        <taxon>Eukaryota</taxon>
        <taxon>Metazoa</taxon>
        <taxon>Spiralia</taxon>
        <taxon>Lophotrochozoa</taxon>
        <taxon>Mollusca</taxon>
        <taxon>Gastropoda</taxon>
        <taxon>Heterobranchia</taxon>
        <taxon>Euthyneura</taxon>
        <taxon>Panpulmonata</taxon>
        <taxon>Sacoglossa</taxon>
        <taxon>Placobranchoidea</taxon>
        <taxon>Plakobranchidae</taxon>
        <taxon>Elysia</taxon>
    </lineage>
</organism>
<name>A0A433U4J5_ELYCH</name>
<dbReference type="InterPro" id="IPR004045">
    <property type="entry name" value="Glutathione_S-Trfase_N"/>
</dbReference>
<feature type="region of interest" description="Disordered" evidence="1">
    <location>
        <begin position="1"/>
        <end position="26"/>
    </location>
</feature>